<reference evidence="1 2" key="1">
    <citation type="journal article" date="2021" name="Int. J. Syst. Evol. Microbiol.">
        <title>Reticulibacter mediterranei gen. nov., sp. nov., within the new family Reticulibacteraceae fam. nov., and Ktedonospora formicarum gen. nov., sp. nov., Ktedonobacter robiniae sp. nov., Dictyobacter formicarum sp. nov. and Dictyobacter arantiisoli sp. nov., belonging to the class Ktedonobacteria.</title>
        <authorList>
            <person name="Yabe S."/>
            <person name="Zheng Y."/>
            <person name="Wang C.M."/>
            <person name="Sakai Y."/>
            <person name="Abe K."/>
            <person name="Yokota A."/>
            <person name="Donadio S."/>
            <person name="Cavaletti L."/>
            <person name="Monciardini P."/>
        </authorList>
    </citation>
    <scope>NUCLEOTIDE SEQUENCE [LARGE SCALE GENOMIC DNA]</scope>
    <source>
        <strain evidence="1 2">SOSP1-30</strain>
    </source>
</reference>
<organism evidence="1 2">
    <name type="scientific">Ktedonobacter robiniae</name>
    <dbReference type="NCBI Taxonomy" id="2778365"/>
    <lineage>
        <taxon>Bacteria</taxon>
        <taxon>Bacillati</taxon>
        <taxon>Chloroflexota</taxon>
        <taxon>Ktedonobacteria</taxon>
        <taxon>Ktedonobacterales</taxon>
        <taxon>Ktedonobacteraceae</taxon>
        <taxon>Ktedonobacter</taxon>
    </lineage>
</organism>
<evidence type="ECO:0000313" key="1">
    <source>
        <dbReference type="EMBL" id="GHO58162.1"/>
    </source>
</evidence>
<dbReference type="RefSeq" id="WP_201374421.1">
    <property type="nucleotide sequence ID" value="NZ_BNJG01000002.1"/>
</dbReference>
<dbReference type="Proteomes" id="UP000654345">
    <property type="component" value="Unassembled WGS sequence"/>
</dbReference>
<gene>
    <name evidence="1" type="ORF">KSB_66370</name>
</gene>
<dbReference type="EMBL" id="BNJG01000002">
    <property type="protein sequence ID" value="GHO58162.1"/>
    <property type="molecule type" value="Genomic_DNA"/>
</dbReference>
<proteinExistence type="predicted"/>
<sequence length="156" mass="18608">MKSHIIPKFAAEWIKRTSATGFMRQMEQPNLRRQDFPTFRLLCASCEGIFARWEKQFAEEIFIPYQEKRPKNMPYGDWLLRFAISLAWRTTVISAEDFRQESPELAPYVDRALRSWKTFLLGEDQRWGTYAHHLFFLDDIAPSSTMPVPEKTHWYL</sequence>
<evidence type="ECO:0000313" key="2">
    <source>
        <dbReference type="Proteomes" id="UP000654345"/>
    </source>
</evidence>
<comment type="caution">
    <text evidence="1">The sequence shown here is derived from an EMBL/GenBank/DDBJ whole genome shotgun (WGS) entry which is preliminary data.</text>
</comment>
<name>A0ABQ3UZS3_9CHLR</name>
<keyword evidence="2" id="KW-1185">Reference proteome</keyword>
<protein>
    <submittedName>
        <fullName evidence="1">Uncharacterized protein</fullName>
    </submittedName>
</protein>
<accession>A0ABQ3UZS3</accession>